<gene>
    <name evidence="9" type="ORF">Nepgr_020880</name>
</gene>
<comment type="function">
    <text evidence="6">Component of the anaphase promoting complex/cyclosome (APC/C), a cell cycle-regulated E3 ubiquitin-protein ligase complex that controls progression through mitosis and the G1 phase of the cell cycle.</text>
</comment>
<dbReference type="GO" id="GO:1905786">
    <property type="term" value="P:positive regulation of anaphase-promoting complex-dependent catabolic process"/>
    <property type="evidence" value="ECO:0007669"/>
    <property type="project" value="TreeGrafter"/>
</dbReference>
<feature type="domain" description="Anaphase-promoting complex subunit 4-like WD40" evidence="8">
    <location>
        <begin position="94"/>
        <end position="150"/>
    </location>
</feature>
<dbReference type="SMART" id="SM00320">
    <property type="entry name" value="WD40"/>
    <property type="match status" value="4"/>
</dbReference>
<evidence type="ECO:0000256" key="7">
    <source>
        <dbReference type="PROSITE-ProRule" id="PRU00221"/>
    </source>
</evidence>
<keyword evidence="5" id="KW-0131">Cell cycle</keyword>
<dbReference type="PANTHER" id="PTHR19918">
    <property type="entry name" value="CELL DIVISION CYCLE 20 CDC20 FIZZY -RELATED"/>
    <property type="match status" value="1"/>
</dbReference>
<keyword evidence="2" id="KW-0132">Cell division</keyword>
<dbReference type="InterPro" id="IPR024977">
    <property type="entry name" value="Apc4-like_WD40_dom"/>
</dbReference>
<keyword evidence="4" id="KW-0498">Mitosis</keyword>
<dbReference type="Proteomes" id="UP001279734">
    <property type="component" value="Unassembled WGS sequence"/>
</dbReference>
<evidence type="ECO:0000256" key="5">
    <source>
        <dbReference type="ARBA" id="ARBA00023306"/>
    </source>
</evidence>
<evidence type="ECO:0000256" key="2">
    <source>
        <dbReference type="ARBA" id="ARBA00022618"/>
    </source>
</evidence>
<keyword evidence="10" id="KW-1185">Reference proteome</keyword>
<dbReference type="InterPro" id="IPR033010">
    <property type="entry name" value="Cdc20/Fizzy"/>
</dbReference>
<reference evidence="9" key="1">
    <citation type="submission" date="2023-05" db="EMBL/GenBank/DDBJ databases">
        <title>Nepenthes gracilis genome sequencing.</title>
        <authorList>
            <person name="Fukushima K."/>
        </authorList>
    </citation>
    <scope>NUCLEOTIDE SEQUENCE</scope>
    <source>
        <strain evidence="9">SING2019-196</strain>
    </source>
</reference>
<dbReference type="AlphaFoldDB" id="A0AAD3SYI2"/>
<dbReference type="InterPro" id="IPR036322">
    <property type="entry name" value="WD40_repeat_dom_sf"/>
</dbReference>
<dbReference type="InterPro" id="IPR015943">
    <property type="entry name" value="WD40/YVTN_repeat-like_dom_sf"/>
</dbReference>
<keyword evidence="3" id="KW-0677">Repeat</keyword>
<dbReference type="Pfam" id="PF12894">
    <property type="entry name" value="ANAPC4_WD40"/>
    <property type="match status" value="1"/>
</dbReference>
<evidence type="ECO:0000259" key="8">
    <source>
        <dbReference type="Pfam" id="PF12894"/>
    </source>
</evidence>
<organism evidence="9 10">
    <name type="scientific">Nepenthes gracilis</name>
    <name type="common">Slender pitcher plant</name>
    <dbReference type="NCBI Taxonomy" id="150966"/>
    <lineage>
        <taxon>Eukaryota</taxon>
        <taxon>Viridiplantae</taxon>
        <taxon>Streptophyta</taxon>
        <taxon>Embryophyta</taxon>
        <taxon>Tracheophyta</taxon>
        <taxon>Spermatophyta</taxon>
        <taxon>Magnoliopsida</taxon>
        <taxon>eudicotyledons</taxon>
        <taxon>Gunneridae</taxon>
        <taxon>Pentapetalae</taxon>
        <taxon>Caryophyllales</taxon>
        <taxon>Nepenthaceae</taxon>
        <taxon>Nepenthes</taxon>
    </lineage>
</organism>
<dbReference type="GO" id="GO:0051301">
    <property type="term" value="P:cell division"/>
    <property type="evidence" value="ECO:0007669"/>
    <property type="project" value="UniProtKB-KW"/>
</dbReference>
<dbReference type="GO" id="GO:0010997">
    <property type="term" value="F:anaphase-promoting complex binding"/>
    <property type="evidence" value="ECO:0007669"/>
    <property type="project" value="InterPro"/>
</dbReference>
<dbReference type="SUPFAM" id="SSF50978">
    <property type="entry name" value="WD40 repeat-like"/>
    <property type="match status" value="1"/>
</dbReference>
<dbReference type="GO" id="GO:0031145">
    <property type="term" value="P:anaphase-promoting complex-dependent catabolic process"/>
    <property type="evidence" value="ECO:0007669"/>
    <property type="project" value="TreeGrafter"/>
</dbReference>
<evidence type="ECO:0000256" key="3">
    <source>
        <dbReference type="ARBA" id="ARBA00022737"/>
    </source>
</evidence>
<keyword evidence="1 7" id="KW-0853">WD repeat</keyword>
<dbReference type="Gene3D" id="2.130.10.10">
    <property type="entry name" value="YVTN repeat-like/Quinoprotein amine dehydrogenase"/>
    <property type="match status" value="1"/>
</dbReference>
<comment type="caution">
    <text evidence="9">The sequence shown here is derived from an EMBL/GenBank/DDBJ whole genome shotgun (WGS) entry which is preliminary data.</text>
</comment>
<evidence type="ECO:0000256" key="1">
    <source>
        <dbReference type="ARBA" id="ARBA00022574"/>
    </source>
</evidence>
<evidence type="ECO:0000256" key="6">
    <source>
        <dbReference type="ARBA" id="ARBA00023425"/>
    </source>
</evidence>
<dbReference type="EMBL" id="BSYO01000020">
    <property type="protein sequence ID" value="GMH19039.1"/>
    <property type="molecule type" value="Genomic_DNA"/>
</dbReference>
<dbReference type="PROSITE" id="PS50082">
    <property type="entry name" value="WD_REPEATS_2"/>
    <property type="match status" value="1"/>
</dbReference>
<dbReference type="GO" id="GO:1990757">
    <property type="term" value="F:ubiquitin ligase activator activity"/>
    <property type="evidence" value="ECO:0007669"/>
    <property type="project" value="TreeGrafter"/>
</dbReference>
<feature type="repeat" description="WD" evidence="7">
    <location>
        <begin position="93"/>
        <end position="134"/>
    </location>
</feature>
<name>A0AAD3SYI2_NEPGR</name>
<proteinExistence type="predicted"/>
<dbReference type="PANTHER" id="PTHR19918:SF8">
    <property type="entry name" value="FI02843P"/>
    <property type="match status" value="1"/>
</dbReference>
<evidence type="ECO:0000313" key="10">
    <source>
        <dbReference type="Proteomes" id="UP001279734"/>
    </source>
</evidence>
<evidence type="ECO:0000313" key="9">
    <source>
        <dbReference type="EMBL" id="GMH19039.1"/>
    </source>
</evidence>
<dbReference type="GO" id="GO:0005680">
    <property type="term" value="C:anaphase-promoting complex"/>
    <property type="evidence" value="ECO:0007669"/>
    <property type="project" value="TreeGrafter"/>
</dbReference>
<dbReference type="PROSITE" id="PS50294">
    <property type="entry name" value="WD_REPEATS_REGION"/>
    <property type="match status" value="1"/>
</dbReference>
<evidence type="ECO:0000256" key="4">
    <source>
        <dbReference type="ARBA" id="ARBA00022776"/>
    </source>
</evidence>
<dbReference type="InterPro" id="IPR001680">
    <property type="entry name" value="WD40_rpt"/>
</dbReference>
<sequence length="269" mass="29567">MNRPRILAFKNKAPAPAELFPRKCFSPQQAKPVRPKRRIPQTSERTLDAPDLLDDFYLNLMDWGSSNILAIALGSTVYLWDASSGSTSELVMVDDENGPVTSVSWAPDGKHIAVGLNNSEVQLWDSTAIRQLRTLKGGHRTRVGSLAWNNHILTSGGMGRSMASSNLATTRWLHSSKTTRQPIKALAWCPFQGNLLASGGGGSDSASNFGTPTPSSLAILPEFFSWHRVQMAAQWLLLRVMKLSDSGMSLGLLKLLNLRQKQILSHFLM</sequence>
<protein>
    <recommendedName>
        <fullName evidence="8">Anaphase-promoting complex subunit 4-like WD40 domain-containing protein</fullName>
    </recommendedName>
</protein>
<accession>A0AAD3SYI2</accession>